<evidence type="ECO:0000313" key="8">
    <source>
        <dbReference type="Proteomes" id="UP000094652"/>
    </source>
</evidence>
<dbReference type="InterPro" id="IPR017853">
    <property type="entry name" value="GH"/>
</dbReference>
<proteinExistence type="predicted"/>
<dbReference type="InterPro" id="IPR029070">
    <property type="entry name" value="Chitinase_insertion_sf"/>
</dbReference>
<keyword evidence="5" id="KW-0812">Transmembrane</keyword>
<keyword evidence="3" id="KW-0146">Chitin degradation</keyword>
<dbReference type="InterPro" id="IPR011583">
    <property type="entry name" value="Chitinase_II/V-like_cat"/>
</dbReference>
<feature type="transmembrane region" description="Helical" evidence="5">
    <location>
        <begin position="12"/>
        <end position="33"/>
    </location>
</feature>
<keyword evidence="3" id="KW-0119">Carbohydrate metabolism</keyword>
<dbReference type="PANTHER" id="PTHR11177">
    <property type="entry name" value="CHITINASE"/>
    <property type="match status" value="1"/>
</dbReference>
<evidence type="ECO:0000259" key="6">
    <source>
        <dbReference type="PROSITE" id="PS51910"/>
    </source>
</evidence>
<dbReference type="GO" id="GO:0006032">
    <property type="term" value="P:chitin catabolic process"/>
    <property type="evidence" value="ECO:0007669"/>
    <property type="project" value="UniProtKB-KW"/>
</dbReference>
<evidence type="ECO:0000313" key="7">
    <source>
        <dbReference type="EMBL" id="AOR24494.1"/>
    </source>
</evidence>
<dbReference type="Pfam" id="PF00704">
    <property type="entry name" value="Glyco_hydro_18"/>
    <property type="match status" value="1"/>
</dbReference>
<dbReference type="SUPFAM" id="SSF54556">
    <property type="entry name" value="Chitinase insertion domain"/>
    <property type="match status" value="1"/>
</dbReference>
<evidence type="ECO:0000256" key="2">
    <source>
        <dbReference type="ARBA" id="ARBA00012729"/>
    </source>
</evidence>
<keyword evidence="8" id="KW-1185">Reference proteome</keyword>
<dbReference type="CDD" id="cd20174">
    <property type="entry name" value="GH18_LinChi78-like_UFR"/>
    <property type="match status" value="1"/>
</dbReference>
<accession>A0A1D7XME5</accession>
<dbReference type="STRING" id="394958.BGI42_12435"/>
<dbReference type="EMBL" id="CP017253">
    <property type="protein sequence ID" value="AOR24494.1"/>
    <property type="molecule type" value="Genomic_DNA"/>
</dbReference>
<evidence type="ECO:0000256" key="5">
    <source>
        <dbReference type="SAM" id="Phobius"/>
    </source>
</evidence>
<dbReference type="GO" id="GO:0008843">
    <property type="term" value="F:endochitinase activity"/>
    <property type="evidence" value="ECO:0007669"/>
    <property type="project" value="UniProtKB-EC"/>
</dbReference>
<dbReference type="GO" id="GO:0005975">
    <property type="term" value="P:carbohydrate metabolic process"/>
    <property type="evidence" value="ECO:0007669"/>
    <property type="project" value="InterPro"/>
</dbReference>
<organism evidence="7 8">
    <name type="scientific">Clostridium taeniosporum</name>
    <dbReference type="NCBI Taxonomy" id="394958"/>
    <lineage>
        <taxon>Bacteria</taxon>
        <taxon>Bacillati</taxon>
        <taxon>Bacillota</taxon>
        <taxon>Clostridia</taxon>
        <taxon>Eubacteriales</taxon>
        <taxon>Clostridiaceae</taxon>
        <taxon>Clostridium</taxon>
    </lineage>
</organism>
<dbReference type="SUPFAM" id="SSF51445">
    <property type="entry name" value="(Trans)glycosidases"/>
    <property type="match status" value="1"/>
</dbReference>
<evidence type="ECO:0000256" key="4">
    <source>
        <dbReference type="SAM" id="MobiDB-lite"/>
    </source>
</evidence>
<gene>
    <name evidence="7" type="ORF">BGI42_12435</name>
</gene>
<dbReference type="GO" id="GO:0008061">
    <property type="term" value="F:chitin binding"/>
    <property type="evidence" value="ECO:0007669"/>
    <property type="project" value="InterPro"/>
</dbReference>
<dbReference type="CDD" id="cd06548">
    <property type="entry name" value="GH18_chitinase"/>
    <property type="match status" value="1"/>
</dbReference>
<evidence type="ECO:0000256" key="1">
    <source>
        <dbReference type="ARBA" id="ARBA00000822"/>
    </source>
</evidence>
<dbReference type="KEGG" id="ctae:BGI42_12435"/>
<dbReference type="Gene3D" id="3.20.20.80">
    <property type="entry name" value="Glycosidases"/>
    <property type="match status" value="1"/>
</dbReference>
<dbReference type="Proteomes" id="UP000094652">
    <property type="component" value="Chromosome"/>
</dbReference>
<evidence type="ECO:0000256" key="3">
    <source>
        <dbReference type="ARBA" id="ARBA00023024"/>
    </source>
</evidence>
<sequence>MSKQKFNKLKKSILVFTVIPSILGTTLVGFPGIPVNAATKVNAKYQAKQIKRNVMYYGDWSIWGGQNNFYPKNIPANQLTHLNFAFLDFNEDGSLQFTDSGAALDAPVGMPVQWNDANAGLLNAFQELRAENPNLKIGISLGGWSKSGDFSKVVANSSTRAKFVENIMKFIQYTNMDFVDVDWEYPCSVREPDLVDNKNDEGTINSTAADKENYILLLQDLRNALDKQGEKIGKTYELSVALPAPKAKLDSGIDIKKLFKVVDFANIMTYDMRGAWDDTSGHQTALYANPNDPLTESGLSIDQSVKYLLSNGAPSDKIVIGSAYYSRGWQKVSNGPDSKTPGLYGTAEVVSKDADGNPAKGAKNEAPLKSGDSGRVGGVWSYRSLNKLKSAYPGIKEYWDDIAKAPYLYDENSGAFFTYDNTKSIGEKVNYVKENNLGGMIAWMASQDAPTSSDNRDELTKFTKSKLYGNDKLPEYNIVYNNLNVTATITPYAESWGTSGGYNITITNNEKLEESDAVLKGVERCAETIKTPKIYIKSTDGPLSSGEYTTGAVSYEDGYTVVDISTTYDGKTITPGKSYSFKLKTSVAPKDTSAIQSIELSQRIHKNAVEIGRQTIFTPNNK</sequence>
<dbReference type="AlphaFoldDB" id="A0A1D7XME5"/>
<dbReference type="InterPro" id="IPR001223">
    <property type="entry name" value="Glyco_hydro18_cat"/>
</dbReference>
<keyword evidence="3" id="KW-0624">Polysaccharide degradation</keyword>
<protein>
    <recommendedName>
        <fullName evidence="2">chitinase</fullName>
        <ecNumber evidence="2">3.2.1.14</ecNumber>
    </recommendedName>
</protein>
<dbReference type="PANTHER" id="PTHR11177:SF317">
    <property type="entry name" value="CHITINASE 12-RELATED"/>
    <property type="match status" value="1"/>
</dbReference>
<reference evidence="8" key="1">
    <citation type="submission" date="2016-09" db="EMBL/GenBank/DDBJ databases">
        <title>Genomics of Clostridium taeniosporum, an organism which forms endospores with ribbon-like appendages.</title>
        <authorList>
            <person name="Walker J.R."/>
        </authorList>
    </citation>
    <scope>NUCLEOTIDE SEQUENCE [LARGE SCALE GENOMIC DNA]</scope>
    <source>
        <strain evidence="8">1/k</strain>
    </source>
</reference>
<dbReference type="InterPro" id="IPR050314">
    <property type="entry name" value="Glycosyl_Hydrlase_18"/>
</dbReference>
<dbReference type="RefSeq" id="WP_069680622.1">
    <property type="nucleotide sequence ID" value="NZ_CP017253.2"/>
</dbReference>
<name>A0A1D7XME5_9CLOT</name>
<dbReference type="OrthoDB" id="9812811at2"/>
<feature type="domain" description="GH18" evidence="6">
    <location>
        <begin position="51"/>
        <end position="470"/>
    </location>
</feature>
<feature type="region of interest" description="Disordered" evidence="4">
    <location>
        <begin position="352"/>
        <end position="373"/>
    </location>
</feature>
<dbReference type="SMART" id="SM00636">
    <property type="entry name" value="Glyco_18"/>
    <property type="match status" value="1"/>
</dbReference>
<comment type="catalytic activity">
    <reaction evidence="1">
        <text>Random endo-hydrolysis of N-acetyl-beta-D-glucosaminide (1-&gt;4)-beta-linkages in chitin and chitodextrins.</text>
        <dbReference type="EC" id="3.2.1.14"/>
    </reaction>
</comment>
<dbReference type="Gene3D" id="3.10.50.10">
    <property type="match status" value="1"/>
</dbReference>
<keyword evidence="5" id="KW-0472">Membrane</keyword>
<keyword evidence="5" id="KW-1133">Transmembrane helix</keyword>
<dbReference type="PROSITE" id="PS51910">
    <property type="entry name" value="GH18_2"/>
    <property type="match status" value="1"/>
</dbReference>
<dbReference type="EC" id="3.2.1.14" evidence="2"/>